<name>A0AB39XUM4_9BRAD</name>
<gene>
    <name evidence="1" type="ORF">AB8Z38_17340</name>
</gene>
<proteinExistence type="predicted"/>
<organism evidence="1">
    <name type="scientific">Bradyrhizobium sp. LLZ17</name>
    <dbReference type="NCBI Taxonomy" id="3239388"/>
    <lineage>
        <taxon>Bacteria</taxon>
        <taxon>Pseudomonadati</taxon>
        <taxon>Pseudomonadota</taxon>
        <taxon>Alphaproteobacteria</taxon>
        <taxon>Hyphomicrobiales</taxon>
        <taxon>Nitrobacteraceae</taxon>
        <taxon>Bradyrhizobium</taxon>
    </lineage>
</organism>
<dbReference type="EMBL" id="CP165734">
    <property type="protein sequence ID" value="XDV60895.1"/>
    <property type="molecule type" value="Genomic_DNA"/>
</dbReference>
<dbReference type="AlphaFoldDB" id="A0AB39XUM4"/>
<accession>A0AB39XUM4</accession>
<protein>
    <submittedName>
        <fullName evidence="1">Uncharacterized protein</fullName>
    </submittedName>
</protein>
<reference evidence="1" key="1">
    <citation type="submission" date="2024-08" db="EMBL/GenBank/DDBJ databases">
        <authorList>
            <person name="Chaddad Z."/>
            <person name="Lamrabet M."/>
            <person name="Bouhnik O."/>
            <person name="Alami S."/>
            <person name="Wipf D."/>
            <person name="Courty P.E."/>
            <person name="Missbah El Idrissi M."/>
        </authorList>
    </citation>
    <scope>NUCLEOTIDE SEQUENCE</scope>
    <source>
        <strain evidence="1">LLZ17</strain>
    </source>
</reference>
<sequence>MVDTNRSERRAWALAQAIPGAFRSQGAAADVSALYLAIDLTGRSQSVQPMAARLGPREYDQLHHFIAMASDAAPVERNCSFRPISWSAAKMRC</sequence>
<evidence type="ECO:0000313" key="1">
    <source>
        <dbReference type="EMBL" id="XDV60895.1"/>
    </source>
</evidence>